<evidence type="ECO:0000313" key="2">
    <source>
        <dbReference type="Proteomes" id="UP000789525"/>
    </source>
</evidence>
<reference evidence="1" key="1">
    <citation type="submission" date="2021-06" db="EMBL/GenBank/DDBJ databases">
        <authorList>
            <person name="Kallberg Y."/>
            <person name="Tangrot J."/>
            <person name="Rosling A."/>
        </authorList>
    </citation>
    <scope>NUCLEOTIDE SEQUENCE</scope>
    <source>
        <strain evidence="1">CL356</strain>
    </source>
</reference>
<evidence type="ECO:0000313" key="1">
    <source>
        <dbReference type="EMBL" id="CAG8476130.1"/>
    </source>
</evidence>
<keyword evidence="2" id="KW-1185">Reference proteome</keyword>
<accession>A0ACA9KIW6</accession>
<sequence>MDSLKTFNLENIQHNVRRNLTQVDPRLPKEIRNIQLLLAEEKNVLASMQNFSEEKREASKLLRIWGKENGDDFEDITDKLADLLSKVSDIEQVMTEKYGHYRNLLKEIRTAEEALIPSRERKRKIHEEIQRIQKSHPKSPRIPELEADLAHVNKESASSEAEAGNTIRKKLKEALKLYLESLFENSEKIAIISGFGWDIVDQIDDTPYKLNSDRPEYEGKETTYQIIKECQVALLRWQPSSTDIRPLLPALTNTAPAALAAQKQEYEEKLSQLTASMNSLREEHESQVKGFATNLEEQRKAFETQVNDLAAALESQKEGYEAQLNDLSAALSEEKKASVQKINEANAALTGQKERYDAQIAELNAIIETQRKQYEEQLKQYNTLITTKQEYEVALKERDSIVSKLQNDISSVATERGKLSQLVKDLEETLKSKSTLEKKEDKVGKLEDEISSIKNQLAGLKFTSSVNTTQLSDPGHRSISSAAGDTSTIPTTATARIQHVSTVQQPPYGYQQPPPPQQPVYTQPQQPQQPQGNFVGGFWNPDDAPPAYDGPKEGYNDDKKTSPTSPIPPVAPYNLKDDELA</sequence>
<name>A0ACA9KIW6_9GLOM</name>
<proteinExistence type="predicted"/>
<gene>
    <name evidence="1" type="ORF">ACOLOM_LOCUS1804</name>
</gene>
<dbReference type="EMBL" id="CAJVPT010002138">
    <property type="protein sequence ID" value="CAG8476130.1"/>
    <property type="molecule type" value="Genomic_DNA"/>
</dbReference>
<dbReference type="Proteomes" id="UP000789525">
    <property type="component" value="Unassembled WGS sequence"/>
</dbReference>
<protein>
    <submittedName>
        <fullName evidence="1">3126_t:CDS:1</fullName>
    </submittedName>
</protein>
<comment type="caution">
    <text evidence="1">The sequence shown here is derived from an EMBL/GenBank/DDBJ whole genome shotgun (WGS) entry which is preliminary data.</text>
</comment>
<organism evidence="1 2">
    <name type="scientific">Acaulospora colombiana</name>
    <dbReference type="NCBI Taxonomy" id="27376"/>
    <lineage>
        <taxon>Eukaryota</taxon>
        <taxon>Fungi</taxon>
        <taxon>Fungi incertae sedis</taxon>
        <taxon>Mucoromycota</taxon>
        <taxon>Glomeromycotina</taxon>
        <taxon>Glomeromycetes</taxon>
        <taxon>Diversisporales</taxon>
        <taxon>Acaulosporaceae</taxon>
        <taxon>Acaulospora</taxon>
    </lineage>
</organism>